<name>A0A133V3A9_9EURY</name>
<evidence type="ECO:0000313" key="1">
    <source>
        <dbReference type="EMBL" id="KXB00921.1"/>
    </source>
</evidence>
<dbReference type="EMBL" id="LHXV01000037">
    <property type="protein sequence ID" value="KXB00921.1"/>
    <property type="molecule type" value="Genomic_DNA"/>
</dbReference>
<gene>
    <name evidence="1" type="ORF">AKJ41_03455</name>
</gene>
<keyword evidence="2" id="KW-1185">Reference proteome</keyword>
<sequence>MIGMPRMRPGGTKKAVLRYLSKKNFRDEITKYRIWKDNEHLKRTTVYNIVEELDEKGLLRKVKVGETPTGQEKYHYAPTLSGVLAALHFNHFPSDDMDEVASKQVELLPLVFGKWNKLMRNGNTGKVILPKFGRLRERLWEVFVEPIHRGKLPPKEPGRPPTDLSIRRRVYEGLLSPGLFENVVGDIRREFIRLVMDDPELSEFVHQLSVIKRNEAEHHLANYRAAAESLEEKNLERFVDEPIPEKGEIGGTYALFEREVKDLKDGLSRSNIPEQVKSVFKEEHCPISAESAPCPIKENTWCVSTKAGNVYLIVEAEKLVAFGDRTAKLNRLILRLEEELLGKND</sequence>
<evidence type="ECO:0000313" key="2">
    <source>
        <dbReference type="Proteomes" id="UP000070344"/>
    </source>
</evidence>
<accession>A0A133V3A9</accession>
<comment type="caution">
    <text evidence="1">The sequence shown here is derived from an EMBL/GenBank/DDBJ whole genome shotgun (WGS) entry which is preliminary data.</text>
</comment>
<dbReference type="Proteomes" id="UP000070344">
    <property type="component" value="Unassembled WGS sequence"/>
</dbReference>
<organism evidence="1 2">
    <name type="scientific">candidate division MSBL1 archaeon SCGC-AAA259O05</name>
    <dbReference type="NCBI Taxonomy" id="1698271"/>
    <lineage>
        <taxon>Archaea</taxon>
        <taxon>Methanobacteriati</taxon>
        <taxon>Methanobacteriota</taxon>
        <taxon>candidate division MSBL1</taxon>
    </lineage>
</organism>
<protein>
    <submittedName>
        <fullName evidence="1">Uncharacterized protein</fullName>
    </submittedName>
</protein>
<dbReference type="AlphaFoldDB" id="A0A133V3A9"/>
<proteinExistence type="predicted"/>
<reference evidence="1 2" key="1">
    <citation type="journal article" date="2016" name="Sci. Rep.">
        <title>Metabolic traits of an uncultured archaeal lineage -MSBL1- from brine pools of the Red Sea.</title>
        <authorList>
            <person name="Mwirichia R."/>
            <person name="Alam I."/>
            <person name="Rashid M."/>
            <person name="Vinu M."/>
            <person name="Ba-Alawi W."/>
            <person name="Anthony Kamau A."/>
            <person name="Kamanda Ngugi D."/>
            <person name="Goker M."/>
            <person name="Klenk H.P."/>
            <person name="Bajic V."/>
            <person name="Stingl U."/>
        </authorList>
    </citation>
    <scope>NUCLEOTIDE SEQUENCE [LARGE SCALE GENOMIC DNA]</scope>
    <source>
        <strain evidence="1">SCGC-AAA259O05</strain>
    </source>
</reference>